<evidence type="ECO:0000313" key="1">
    <source>
        <dbReference type="EMBL" id="CAL5999284.1"/>
    </source>
</evidence>
<gene>
    <name evidence="1" type="ORF">HINF_LOCUS16144</name>
    <name evidence="2" type="ORF">HINF_LOCUS16149</name>
</gene>
<proteinExistence type="predicted"/>
<organism evidence="2 3">
    <name type="scientific">Hexamita inflata</name>
    <dbReference type="NCBI Taxonomy" id="28002"/>
    <lineage>
        <taxon>Eukaryota</taxon>
        <taxon>Metamonada</taxon>
        <taxon>Diplomonadida</taxon>
        <taxon>Hexamitidae</taxon>
        <taxon>Hexamitinae</taxon>
        <taxon>Hexamita</taxon>
    </lineage>
</organism>
<name>A0ABP1HUQ7_9EUKA</name>
<accession>A0ABP1HUQ7</accession>
<sequence>MRQYAQNYELSTHFQIALHYQHECCIINAEQVETHFRSKGLLLTQAHILRRHQSFYPSFEQVEPVSQMQIVLQQFWKSKTFIYVVEQLIFVIGHICGKIICELGNLVEKRTKSCLYS</sequence>
<evidence type="ECO:0000313" key="2">
    <source>
        <dbReference type="EMBL" id="CAL5999294.1"/>
    </source>
</evidence>
<protein>
    <submittedName>
        <fullName evidence="2">Hypothetical_protein</fullName>
    </submittedName>
</protein>
<reference evidence="2 3" key="1">
    <citation type="submission" date="2024-07" db="EMBL/GenBank/DDBJ databases">
        <authorList>
            <person name="Akdeniz Z."/>
        </authorList>
    </citation>
    <scope>NUCLEOTIDE SEQUENCE [LARGE SCALE GENOMIC DNA]</scope>
</reference>
<evidence type="ECO:0000313" key="3">
    <source>
        <dbReference type="Proteomes" id="UP001642409"/>
    </source>
</evidence>
<dbReference type="EMBL" id="CAXDID020000039">
    <property type="protein sequence ID" value="CAL5999284.1"/>
    <property type="molecule type" value="Genomic_DNA"/>
</dbReference>
<comment type="caution">
    <text evidence="2">The sequence shown here is derived from an EMBL/GenBank/DDBJ whole genome shotgun (WGS) entry which is preliminary data.</text>
</comment>
<dbReference type="Proteomes" id="UP001642409">
    <property type="component" value="Unassembled WGS sequence"/>
</dbReference>
<dbReference type="EMBL" id="CAXDID020000039">
    <property type="protein sequence ID" value="CAL5999294.1"/>
    <property type="molecule type" value="Genomic_DNA"/>
</dbReference>
<keyword evidence="3" id="KW-1185">Reference proteome</keyword>